<protein>
    <submittedName>
        <fullName evidence="1">Uncharacterized protein</fullName>
    </submittedName>
</protein>
<dbReference type="RefSeq" id="WP_188979572.1">
    <property type="nucleotide sequence ID" value="NZ_BMPG01000003.1"/>
</dbReference>
<keyword evidence="2" id="KW-1185">Reference proteome</keyword>
<sequence length="71" mass="8060">MISVPTELPEARCERLGRVVLGEELLFDVAFWMTCSGDRVAVRGEAYWQGDQGRFHHASGDVDEPYRAYGR</sequence>
<accession>A0A830F603</accession>
<gene>
    <name evidence="1" type="ORF">GCM10009039_25880</name>
</gene>
<reference evidence="1" key="1">
    <citation type="journal article" date="2014" name="Int. J. Syst. Evol. Microbiol.">
        <title>Complete genome sequence of Corynebacterium casei LMG S-19264T (=DSM 44701T), isolated from a smear-ripened cheese.</title>
        <authorList>
            <consortium name="US DOE Joint Genome Institute (JGI-PGF)"/>
            <person name="Walter F."/>
            <person name="Albersmeier A."/>
            <person name="Kalinowski J."/>
            <person name="Ruckert C."/>
        </authorList>
    </citation>
    <scope>NUCLEOTIDE SEQUENCE</scope>
    <source>
        <strain evidence="1">JCM 19596</strain>
    </source>
</reference>
<dbReference type="AlphaFoldDB" id="A0A830F603"/>
<evidence type="ECO:0000313" key="2">
    <source>
        <dbReference type="Proteomes" id="UP000607197"/>
    </source>
</evidence>
<reference evidence="1" key="2">
    <citation type="submission" date="2020-09" db="EMBL/GenBank/DDBJ databases">
        <authorList>
            <person name="Sun Q."/>
            <person name="Ohkuma M."/>
        </authorList>
    </citation>
    <scope>NUCLEOTIDE SEQUENCE</scope>
    <source>
        <strain evidence="1">JCM 19596</strain>
    </source>
</reference>
<name>A0A830F603_9EURY</name>
<dbReference type="EMBL" id="BMPG01000003">
    <property type="protein sequence ID" value="GGL66740.1"/>
    <property type="molecule type" value="Genomic_DNA"/>
</dbReference>
<comment type="caution">
    <text evidence="1">The sequence shown here is derived from an EMBL/GenBank/DDBJ whole genome shotgun (WGS) entry which is preliminary data.</text>
</comment>
<dbReference type="OrthoDB" id="295419at2157"/>
<proteinExistence type="predicted"/>
<organism evidence="1 2">
    <name type="scientific">Halocalculus aciditolerans</name>
    <dbReference type="NCBI Taxonomy" id="1383812"/>
    <lineage>
        <taxon>Archaea</taxon>
        <taxon>Methanobacteriati</taxon>
        <taxon>Methanobacteriota</taxon>
        <taxon>Stenosarchaea group</taxon>
        <taxon>Halobacteria</taxon>
        <taxon>Halobacteriales</taxon>
        <taxon>Halobacteriaceae</taxon>
        <taxon>Halocalculus</taxon>
    </lineage>
</organism>
<evidence type="ECO:0000313" key="1">
    <source>
        <dbReference type="EMBL" id="GGL66740.1"/>
    </source>
</evidence>
<dbReference type="Proteomes" id="UP000607197">
    <property type="component" value="Unassembled WGS sequence"/>
</dbReference>